<comment type="caution">
    <text evidence="1">The sequence shown here is derived from an EMBL/GenBank/DDBJ whole genome shotgun (WGS) entry which is preliminary data.</text>
</comment>
<keyword evidence="2" id="KW-1185">Reference proteome</keyword>
<proteinExistence type="predicted"/>
<gene>
    <name evidence="1" type="ORF">T07_5779</name>
</gene>
<name>A0A0V0RQA5_9BILA</name>
<evidence type="ECO:0000313" key="2">
    <source>
        <dbReference type="Proteomes" id="UP000054630"/>
    </source>
</evidence>
<accession>A0A0V0RQA5</accession>
<reference evidence="1 2" key="1">
    <citation type="submission" date="2015-01" db="EMBL/GenBank/DDBJ databases">
        <title>Evolution of Trichinella species and genotypes.</title>
        <authorList>
            <person name="Korhonen P.K."/>
            <person name="Edoardo P."/>
            <person name="Giuseppe L.R."/>
            <person name="Gasser R.B."/>
        </authorList>
    </citation>
    <scope>NUCLEOTIDE SEQUENCE [LARGE SCALE GENOMIC DNA]</scope>
    <source>
        <strain evidence="1">ISS37</strain>
    </source>
</reference>
<organism evidence="1 2">
    <name type="scientific">Trichinella nelsoni</name>
    <dbReference type="NCBI Taxonomy" id="6336"/>
    <lineage>
        <taxon>Eukaryota</taxon>
        <taxon>Metazoa</taxon>
        <taxon>Ecdysozoa</taxon>
        <taxon>Nematoda</taxon>
        <taxon>Enoplea</taxon>
        <taxon>Dorylaimia</taxon>
        <taxon>Trichinellida</taxon>
        <taxon>Trichinellidae</taxon>
        <taxon>Trichinella</taxon>
    </lineage>
</organism>
<dbReference type="Proteomes" id="UP000054630">
    <property type="component" value="Unassembled WGS sequence"/>
</dbReference>
<dbReference type="EMBL" id="JYDL01000102">
    <property type="protein sequence ID" value="KRX16651.1"/>
    <property type="molecule type" value="Genomic_DNA"/>
</dbReference>
<evidence type="ECO:0000313" key="1">
    <source>
        <dbReference type="EMBL" id="KRX16651.1"/>
    </source>
</evidence>
<dbReference type="AlphaFoldDB" id="A0A0V0RQA5"/>
<protein>
    <submittedName>
        <fullName evidence="1">Uncharacterized protein</fullName>
    </submittedName>
</protein>
<sequence>MLYTKLINHCSVLKCIERGLNKSTVATVLSINPKYTLSCLIYFHQYFFSENVLSCTKIPCEIEDLEIEMLYSECIFCIN</sequence>